<gene>
    <name evidence="1" type="ORF">LAD12857_17430</name>
</gene>
<name>A0ABQ5M5E0_9FIRM</name>
<dbReference type="RefSeq" id="WP_346065076.1">
    <property type="nucleotide sequence ID" value="NZ_BRPJ01000031.1"/>
</dbReference>
<evidence type="ECO:0000313" key="2">
    <source>
        <dbReference type="Proteomes" id="UP001419084"/>
    </source>
</evidence>
<keyword evidence="2" id="KW-1185">Reference proteome</keyword>
<comment type="caution">
    <text evidence="1">The sequence shown here is derived from an EMBL/GenBank/DDBJ whole genome shotgun (WGS) entry which is preliminary data.</text>
</comment>
<reference evidence="1 2" key="1">
    <citation type="journal article" date="2024" name="Int. J. Syst. Evol. Microbiol.">
        <title>Lacrimispora brassicae sp. nov. isolated from fermented cabbage, and proposal of Clostridium indicum Gundawar et al. 2019 and Clostridium methoxybenzovorans Mechichi et al. 1999 as heterotypic synonyms of Lacrimispora amygdalina (Parshina et al. 2003) Haas and Blanchard 2020 and Lacrimispora indolis (McClung and McCoy 1957) Haas and Blanchard 2020, respectively.</title>
        <authorList>
            <person name="Kobayashi H."/>
            <person name="Tanizawa Y."/>
            <person name="Sakamoto M."/>
            <person name="Ohkuma M."/>
            <person name="Tohno M."/>
        </authorList>
    </citation>
    <scope>NUCLEOTIDE SEQUENCE [LARGE SCALE GENOMIC DNA]</scope>
    <source>
        <strain evidence="1 2">DSM 12857</strain>
    </source>
</reference>
<dbReference type="EMBL" id="BRPJ01000031">
    <property type="protein sequence ID" value="GLB29820.1"/>
    <property type="molecule type" value="Genomic_DNA"/>
</dbReference>
<protein>
    <recommendedName>
        <fullName evidence="3">RHS repeat protein</fullName>
    </recommendedName>
</protein>
<dbReference type="InterPro" id="IPR006530">
    <property type="entry name" value="YD"/>
</dbReference>
<organism evidence="1 2">
    <name type="scientific">Lacrimispora amygdalina</name>
    <dbReference type="NCBI Taxonomy" id="253257"/>
    <lineage>
        <taxon>Bacteria</taxon>
        <taxon>Bacillati</taxon>
        <taxon>Bacillota</taxon>
        <taxon>Clostridia</taxon>
        <taxon>Lachnospirales</taxon>
        <taxon>Lachnospiraceae</taxon>
        <taxon>Lacrimispora</taxon>
    </lineage>
</organism>
<accession>A0ABQ5M5E0</accession>
<dbReference type="Gene3D" id="2.180.10.10">
    <property type="entry name" value="RHS repeat-associated core"/>
    <property type="match status" value="1"/>
</dbReference>
<dbReference type="Proteomes" id="UP001419084">
    <property type="component" value="Unassembled WGS sequence"/>
</dbReference>
<dbReference type="NCBIfam" id="TIGR01643">
    <property type="entry name" value="YD_repeat_2x"/>
    <property type="match status" value="1"/>
</dbReference>
<dbReference type="Pfam" id="PF05593">
    <property type="entry name" value="RHS_repeat"/>
    <property type="match status" value="1"/>
</dbReference>
<dbReference type="InterPro" id="IPR031325">
    <property type="entry name" value="RHS_repeat"/>
</dbReference>
<proteinExistence type="predicted"/>
<evidence type="ECO:0000313" key="1">
    <source>
        <dbReference type="EMBL" id="GLB29820.1"/>
    </source>
</evidence>
<evidence type="ECO:0008006" key="3">
    <source>
        <dbReference type="Google" id="ProtNLM"/>
    </source>
</evidence>
<sequence>MPNSEDGQEKEYKNNLSYAYDSYGNILTHTDGDGNGNRTTYDMDKWGRIQRISNGDGGIESYTYDRMGNVTSTTDPNGGDITYRYSSQGKVCEGFFYYKCLLW</sequence>